<keyword evidence="1" id="KW-0812">Transmembrane</keyword>
<keyword evidence="1" id="KW-0472">Membrane</keyword>
<dbReference type="AlphaFoldDB" id="A0A2G9U7B1"/>
<accession>A0A2G9U7B1</accession>
<evidence type="ECO:0000313" key="2">
    <source>
        <dbReference type="EMBL" id="PIO66157.1"/>
    </source>
</evidence>
<dbReference type="Proteomes" id="UP000230423">
    <property type="component" value="Unassembled WGS sequence"/>
</dbReference>
<sequence>MNPHLIMLTMVSRFIDWLALLQCRRAYCLLSVTNYTNGLIIVSWLFGTYGLALDLMYCASSCMFGIAITGLYLNCITLMVPDMIYKILVSLCALFYGIHEADAGVENAVYRLALILVAVILQFAENYVLFQSLSATHLQAQQLVQRRPPPTYSQLYIVELCHPPGLILLRVVIKWEIGTEKNVMNTD</sequence>
<gene>
    <name evidence="2" type="ORF">TELCIR_12142</name>
</gene>
<keyword evidence="3" id="KW-1185">Reference proteome</keyword>
<reference evidence="2 3" key="1">
    <citation type="submission" date="2015-09" db="EMBL/GenBank/DDBJ databases">
        <title>Draft genome of the parasitic nematode Teladorsagia circumcincta isolate WARC Sus (inbred).</title>
        <authorList>
            <person name="Mitreva M."/>
        </authorList>
    </citation>
    <scope>NUCLEOTIDE SEQUENCE [LARGE SCALE GENOMIC DNA]</scope>
    <source>
        <strain evidence="2 3">S</strain>
    </source>
</reference>
<organism evidence="2 3">
    <name type="scientific">Teladorsagia circumcincta</name>
    <name type="common">Brown stomach worm</name>
    <name type="synonym">Ostertagia circumcincta</name>
    <dbReference type="NCBI Taxonomy" id="45464"/>
    <lineage>
        <taxon>Eukaryota</taxon>
        <taxon>Metazoa</taxon>
        <taxon>Ecdysozoa</taxon>
        <taxon>Nematoda</taxon>
        <taxon>Chromadorea</taxon>
        <taxon>Rhabditida</taxon>
        <taxon>Rhabditina</taxon>
        <taxon>Rhabditomorpha</taxon>
        <taxon>Strongyloidea</taxon>
        <taxon>Trichostrongylidae</taxon>
        <taxon>Teladorsagia</taxon>
    </lineage>
</organism>
<feature type="transmembrane region" description="Helical" evidence="1">
    <location>
        <begin position="71"/>
        <end position="96"/>
    </location>
</feature>
<dbReference type="EMBL" id="KZ348454">
    <property type="protein sequence ID" value="PIO66157.1"/>
    <property type="molecule type" value="Genomic_DNA"/>
</dbReference>
<evidence type="ECO:0000313" key="3">
    <source>
        <dbReference type="Proteomes" id="UP000230423"/>
    </source>
</evidence>
<keyword evidence="1" id="KW-1133">Transmembrane helix</keyword>
<evidence type="ECO:0000256" key="1">
    <source>
        <dbReference type="SAM" id="Phobius"/>
    </source>
</evidence>
<name>A0A2G9U7B1_TELCI</name>
<dbReference type="OrthoDB" id="5806835at2759"/>
<protein>
    <submittedName>
        <fullName evidence="2">Uncharacterized protein</fullName>
    </submittedName>
</protein>
<feature type="transmembrane region" description="Helical" evidence="1">
    <location>
        <begin position="108"/>
        <end position="130"/>
    </location>
</feature>
<proteinExistence type="predicted"/>
<feature type="transmembrane region" description="Helical" evidence="1">
    <location>
        <begin position="35"/>
        <end position="59"/>
    </location>
</feature>